<evidence type="ECO:0000259" key="3">
    <source>
        <dbReference type="PROSITE" id="PS51841"/>
    </source>
</evidence>
<evidence type="ECO:0000313" key="5">
    <source>
        <dbReference type="Proteomes" id="UP000001635"/>
    </source>
</evidence>
<dbReference type="RefSeq" id="WP_014019981.1">
    <property type="nucleotide sequence ID" value="NC_015914.1"/>
</dbReference>
<feature type="signal peptide" evidence="2">
    <location>
        <begin position="1"/>
        <end position="24"/>
    </location>
</feature>
<dbReference type="STRING" id="880070.Cycma_1938"/>
<gene>
    <name evidence="4" type="ordered locus">Cycma_1938</name>
</gene>
<accession>G0IYF1</accession>
<dbReference type="eggNOG" id="COG4288">
    <property type="taxonomic scope" value="Bacteria"/>
</dbReference>
<keyword evidence="5" id="KW-1185">Reference proteome</keyword>
<dbReference type="HOGENOM" id="CLU_246043_0_0_10"/>
<dbReference type="KEGG" id="cmr:Cycma_1938"/>
<feature type="domain" description="LTD" evidence="3">
    <location>
        <begin position="1461"/>
        <end position="1616"/>
    </location>
</feature>
<dbReference type="PROSITE" id="PS51841">
    <property type="entry name" value="LTD"/>
    <property type="match status" value="3"/>
</dbReference>
<dbReference type="InterPro" id="IPR036415">
    <property type="entry name" value="Lamin_tail_dom_sf"/>
</dbReference>
<feature type="chain" id="PRO_5003401394" description="LTD domain-containing protein" evidence="2">
    <location>
        <begin position="25"/>
        <end position="1750"/>
    </location>
</feature>
<evidence type="ECO:0000313" key="4">
    <source>
        <dbReference type="EMBL" id="AEL25686.1"/>
    </source>
</evidence>
<dbReference type="Gene3D" id="2.60.40.1220">
    <property type="match status" value="3"/>
</dbReference>
<dbReference type="Proteomes" id="UP000001635">
    <property type="component" value="Chromosome"/>
</dbReference>
<reference evidence="5" key="1">
    <citation type="submission" date="2011-07" db="EMBL/GenBank/DDBJ databases">
        <title>The complete genome of Cyclobacterium marinum DSM 745.</title>
        <authorList>
            <person name="Lucas S."/>
            <person name="Han J."/>
            <person name="Lapidus A."/>
            <person name="Bruce D."/>
            <person name="Goodwin L."/>
            <person name="Pitluck S."/>
            <person name="Peters L."/>
            <person name="Kyrpides N."/>
            <person name="Mavromatis K."/>
            <person name="Ivanova N."/>
            <person name="Ovchinnikova G."/>
            <person name="Chertkov O."/>
            <person name="Detter J.C."/>
            <person name="Tapia R."/>
            <person name="Han C."/>
            <person name="Land M."/>
            <person name="Hauser L."/>
            <person name="Markowitz V."/>
            <person name="Cheng J.-F."/>
            <person name="Hugenholtz P."/>
            <person name="Woyke T."/>
            <person name="Wu D."/>
            <person name="Tindall B."/>
            <person name="Schuetze A."/>
            <person name="Brambilla E."/>
            <person name="Klenk H.-P."/>
            <person name="Eisen J.A."/>
        </authorList>
    </citation>
    <scope>NUCLEOTIDE SEQUENCE [LARGE SCALE GENOMIC DNA]</scope>
    <source>
        <strain evidence="5">ATCC 25205 / DSM 745 / LMG 13164 / NCIMB 1802</strain>
    </source>
</reference>
<dbReference type="Pfam" id="PF00932">
    <property type="entry name" value="LTD"/>
    <property type="match status" value="3"/>
</dbReference>
<keyword evidence="1 2" id="KW-0732">Signal</keyword>
<dbReference type="EMBL" id="CP002955">
    <property type="protein sequence ID" value="AEL25686.1"/>
    <property type="molecule type" value="Genomic_DNA"/>
</dbReference>
<dbReference type="OrthoDB" id="9758406at2"/>
<dbReference type="InterPro" id="IPR014755">
    <property type="entry name" value="Cu-Rt/internalin_Ig-like"/>
</dbReference>
<evidence type="ECO:0000256" key="2">
    <source>
        <dbReference type="SAM" id="SignalP"/>
    </source>
</evidence>
<proteinExistence type="predicted"/>
<feature type="domain" description="LTD" evidence="3">
    <location>
        <begin position="285"/>
        <end position="407"/>
    </location>
</feature>
<dbReference type="Gene3D" id="2.60.40.4070">
    <property type="match status" value="1"/>
</dbReference>
<sequence length="1750" mass="195781">MKTSVLIWNFIAFTLFGFSNFCLGQTNSKQDFETEFNIANYPDEFLSGWSANQIRSGKSRVFQASAEGIADSQALAIQTTSTFNAQIYIKTLTVGLKKPTISFWAKTGENGSGNRPVLVYLSYSTDQGKNFSARNQIGSNTTFLNKDTPYREYKQPIPEIYWHTEDLTLKLEVDYGEGSGTAARLFLDDFNIGTAEEKSAALNAKIIPTANDSSLLLDFDQEVSLISEIATLSANYGQPFSITQPQSNQLLLHFDDYIYNNDYRLLFKEIKSLQSDLVFTDWSISFDHQKATPEGTLVINEIMPDPNPKGLIPENPILPNAEFIEIFNQTEKAIKLSNFTYNDATIPQILIQPQEHLILCAAPHQELFQHFGKVAGMEAFPTLVNSAGEILLNDGFGNLIDSLSYDQSLYADKEKEKGGWSIERINPFLDCNDPSNWKASAAAEGGTPGKTNNRFSEVADQRIFEILEIKTLSSLQIQLSFSKILPSVLATATKISLNDQATRILEHRQNFMLLQLSSPMLSGESYTLSVQSLLDCYALPLGENTITFVYDGQPPKAKKVGGIDESTIVVEFNEAVDPISASKPSNYQLISQAEIAFIPAVSEKAANVVQIGLSKPLLLGETYSLSLSNIADQSGNQMHIDTIFFVWEDVLDTVMMLSPNSLKVIYSAKISEESATNQENYLAGESQMHPIKVLKDPEETNAYILFFDAEFPENKAQQLLVQNMVDSDGKDRITLQKTYVRDTRPIELENLEIPDNNSLLLTFNKALDPERALLSQVYSIVEMNEAPYALQMTNENQVLLSFTFEWITGAAYHVNIDGLEDLYGKKLEEPIKRQFIWDTLPPIIDTAYLTNPYSLVISLSKSIASPDSLLINNQLFSMFGLSDGGEKITVFNEEAWVVGLLSINLPTVSSKNGELGKALHFSVDNRLLYVTEATIWDAESVLIFFSRFYEPSTVLFSAQYLVQGQPPLDVIQVNPYQVKLKLNTALKHGENITVQVESEQVVADNSDYLFQTVLDYNDGIHEIWLENNQQIMINHELALEELPWLEPFSFLEENFKPEPFLNQSYQKQIQILISPPLPQGHQLTLKIPPRKQKNQQILPGSQRTISWNPSAPQLLEVVVLPENQLALYFDKALDPVLAIVPQFYSISEQNPHTVTLEENGKLVILSFESTWTNNLALTLHVQQLEDLDGNEIAPIEFDFFYKEITVAGYKDILINEVMPAPKEGNSLPNAEYIEIFNPTDSTFNLGGMQLANSRTKSVLARTEMKPGEYIILCPASSEATFSKYGKVIGLSHWPTLLNGGDEISLLNQKEELVDKMSYHPELPLASEVLTNGYSWELINPWSTCEGPSNYAPASIEAKGTPGFINSVFDDSPDRSSPQLLGSLVSAGNQILLQFSKPSAHETENRANFKIVPTVKISNVYQDPNDPLQWILHLEEHLEENQAYEITVDNWRDCSGNLLDNNKALVKIPGNPEEGDVVLNEVLFNPPTGAPKFVEIYNNSSKLINLKNWKLANFSNGEIDNRKILASDDFIIDPFTYLVLTTDSQSLRTYFPKAVNSNFLEMSLPSYPIRSGSVILLDPEENWPQRFDYDEDYHHGFLRDVKGVSLERYASGEEVNDPKNWHSAAVADNHATPGYKNSQVYDGNTGGVGLTISPKIFIPDATGEQPFTTISYKMDQPNYQATLRIFAASGLEVKLLCQNELWAANGFYTWDGTNEQGEKVGVGYYIVSAELIHPGGHVQHIKKTVVVGTKF</sequence>
<evidence type="ECO:0000256" key="1">
    <source>
        <dbReference type="ARBA" id="ARBA00022729"/>
    </source>
</evidence>
<protein>
    <recommendedName>
        <fullName evidence="3">LTD domain-containing protein</fullName>
    </recommendedName>
</protein>
<dbReference type="InterPro" id="IPR001322">
    <property type="entry name" value="Lamin_tail_dom"/>
</dbReference>
<feature type="domain" description="LTD" evidence="3">
    <location>
        <begin position="1198"/>
        <end position="1320"/>
    </location>
</feature>
<organism evidence="4 5">
    <name type="scientific">Cyclobacterium marinum (strain ATCC 25205 / DSM 745 / LMG 13164 / NCIMB 1802)</name>
    <name type="common">Flectobacillus marinus</name>
    <dbReference type="NCBI Taxonomy" id="880070"/>
    <lineage>
        <taxon>Bacteria</taxon>
        <taxon>Pseudomonadati</taxon>
        <taxon>Bacteroidota</taxon>
        <taxon>Cytophagia</taxon>
        <taxon>Cytophagales</taxon>
        <taxon>Cyclobacteriaceae</taxon>
        <taxon>Cyclobacterium</taxon>
    </lineage>
</organism>
<dbReference type="SUPFAM" id="SSF74853">
    <property type="entry name" value="Lamin A/C globular tail domain"/>
    <property type="match status" value="3"/>
</dbReference>
<name>G0IYF1_CYCMS</name>